<dbReference type="AlphaFoldDB" id="A0A0R3QHM7"/>
<dbReference type="WBParaSite" id="BTMF_0000589501-mRNA-1">
    <property type="protein sequence ID" value="BTMF_0000589501-mRNA-1"/>
    <property type="gene ID" value="BTMF_0000589501"/>
</dbReference>
<proteinExistence type="predicted"/>
<organism evidence="3">
    <name type="scientific">Brugia timori</name>
    <dbReference type="NCBI Taxonomy" id="42155"/>
    <lineage>
        <taxon>Eukaryota</taxon>
        <taxon>Metazoa</taxon>
        <taxon>Ecdysozoa</taxon>
        <taxon>Nematoda</taxon>
        <taxon>Chromadorea</taxon>
        <taxon>Rhabditida</taxon>
        <taxon>Spirurina</taxon>
        <taxon>Spiruromorpha</taxon>
        <taxon>Filarioidea</taxon>
        <taxon>Onchocercidae</taxon>
        <taxon>Brugia</taxon>
    </lineage>
</organism>
<evidence type="ECO:0000313" key="2">
    <source>
        <dbReference type="Proteomes" id="UP000280834"/>
    </source>
</evidence>
<reference evidence="3" key="1">
    <citation type="submission" date="2017-02" db="UniProtKB">
        <authorList>
            <consortium name="WormBaseParasite"/>
        </authorList>
    </citation>
    <scope>IDENTIFICATION</scope>
</reference>
<evidence type="ECO:0000313" key="1">
    <source>
        <dbReference type="EMBL" id="VDO17758.1"/>
    </source>
</evidence>
<reference evidence="1 2" key="2">
    <citation type="submission" date="2018-11" db="EMBL/GenBank/DDBJ databases">
        <authorList>
            <consortium name="Pathogen Informatics"/>
        </authorList>
    </citation>
    <scope>NUCLEOTIDE SEQUENCE [LARGE SCALE GENOMIC DNA]</scope>
</reference>
<evidence type="ECO:0000313" key="3">
    <source>
        <dbReference type="WBParaSite" id="BTMF_0000589501-mRNA-1"/>
    </source>
</evidence>
<gene>
    <name evidence="1" type="ORF">BTMF_LOCUS5159</name>
</gene>
<name>A0A0R3QHM7_9BILA</name>
<sequence>MRSSTPYPVFALISDMCRMLKLSTNPVSFNKPCRTCRK</sequence>
<dbReference type="EMBL" id="UZAG01005429">
    <property type="protein sequence ID" value="VDO17758.1"/>
    <property type="molecule type" value="Genomic_DNA"/>
</dbReference>
<protein>
    <submittedName>
        <fullName evidence="1 3">Uncharacterized protein</fullName>
    </submittedName>
</protein>
<keyword evidence="2" id="KW-1185">Reference proteome</keyword>
<dbReference type="Proteomes" id="UP000280834">
    <property type="component" value="Unassembled WGS sequence"/>
</dbReference>
<accession>A0A0R3QHM7</accession>